<accession>A0A0R1EZ08</accession>
<dbReference type="SMART" id="SM00530">
    <property type="entry name" value="HTH_XRE"/>
    <property type="match status" value="1"/>
</dbReference>
<feature type="transmembrane region" description="Helical" evidence="2">
    <location>
        <begin position="107"/>
        <end position="126"/>
    </location>
</feature>
<comment type="caution">
    <text evidence="4">The sequence shown here is derived from an EMBL/GenBank/DDBJ whole genome shotgun (WGS) entry which is preliminary data.</text>
</comment>
<protein>
    <submittedName>
        <fullName evidence="4">XRE family transcriptional regulator</fullName>
    </submittedName>
</protein>
<dbReference type="eggNOG" id="COG1476">
    <property type="taxonomic scope" value="Bacteria"/>
</dbReference>
<dbReference type="GeneID" id="65917986"/>
<dbReference type="CDD" id="cd00093">
    <property type="entry name" value="HTH_XRE"/>
    <property type="match status" value="1"/>
</dbReference>
<evidence type="ECO:0000313" key="5">
    <source>
        <dbReference type="Proteomes" id="UP000051181"/>
    </source>
</evidence>
<dbReference type="InterPro" id="IPR001387">
    <property type="entry name" value="Cro/C1-type_HTH"/>
</dbReference>
<gene>
    <name evidence="4" type="ORF">FD22_GL002464</name>
</gene>
<keyword evidence="1" id="KW-0238">DNA-binding</keyword>
<dbReference type="PANTHER" id="PTHR46558:SF4">
    <property type="entry name" value="DNA-BIDING PHAGE PROTEIN"/>
    <property type="match status" value="1"/>
</dbReference>
<dbReference type="Pfam" id="PF01381">
    <property type="entry name" value="HTH_3"/>
    <property type="match status" value="1"/>
</dbReference>
<dbReference type="EMBL" id="AZCN01000088">
    <property type="protein sequence ID" value="KRK14334.1"/>
    <property type="molecule type" value="Genomic_DNA"/>
</dbReference>
<dbReference type="SUPFAM" id="SSF47413">
    <property type="entry name" value="lambda repressor-like DNA-binding domains"/>
    <property type="match status" value="1"/>
</dbReference>
<dbReference type="GO" id="GO:0003677">
    <property type="term" value="F:DNA binding"/>
    <property type="evidence" value="ECO:0007669"/>
    <property type="project" value="UniProtKB-KW"/>
</dbReference>
<reference evidence="4 5" key="1">
    <citation type="journal article" date="2015" name="Genome Announc.">
        <title>Expanding the biotechnology potential of lactobacilli through comparative genomics of 213 strains and associated genera.</title>
        <authorList>
            <person name="Sun Z."/>
            <person name="Harris H.M."/>
            <person name="McCann A."/>
            <person name="Guo C."/>
            <person name="Argimon S."/>
            <person name="Zhang W."/>
            <person name="Yang X."/>
            <person name="Jeffery I.B."/>
            <person name="Cooney J.C."/>
            <person name="Kagawa T.F."/>
            <person name="Liu W."/>
            <person name="Song Y."/>
            <person name="Salvetti E."/>
            <person name="Wrobel A."/>
            <person name="Rasinkangas P."/>
            <person name="Parkhill J."/>
            <person name="Rea M.C."/>
            <person name="O'Sullivan O."/>
            <person name="Ritari J."/>
            <person name="Douillard F.P."/>
            <person name="Paul Ross R."/>
            <person name="Yang R."/>
            <person name="Briner A.E."/>
            <person name="Felis G.E."/>
            <person name="de Vos W.M."/>
            <person name="Barrangou R."/>
            <person name="Klaenhammer T.R."/>
            <person name="Caufield P.W."/>
            <person name="Cui Y."/>
            <person name="Zhang H."/>
            <person name="O'Toole P.W."/>
        </authorList>
    </citation>
    <scope>NUCLEOTIDE SEQUENCE [LARGE SCALE GENOMIC DNA]</scope>
    <source>
        <strain evidence="4 5">DSM 20001</strain>
    </source>
</reference>
<keyword evidence="2" id="KW-1133">Transmembrane helix</keyword>
<organism evidence="4 5">
    <name type="scientific">Loigolactobacillus coryniformis subsp. coryniformis KCTC 3167 = DSM 20001</name>
    <dbReference type="NCBI Taxonomy" id="913848"/>
    <lineage>
        <taxon>Bacteria</taxon>
        <taxon>Bacillati</taxon>
        <taxon>Bacillota</taxon>
        <taxon>Bacilli</taxon>
        <taxon>Lactobacillales</taxon>
        <taxon>Lactobacillaceae</taxon>
        <taxon>Loigolactobacillus</taxon>
    </lineage>
</organism>
<evidence type="ECO:0000313" key="4">
    <source>
        <dbReference type="EMBL" id="KRK14334.1"/>
    </source>
</evidence>
<dbReference type="PATRIC" id="fig|913848.6.peg.2514"/>
<feature type="transmembrane region" description="Helical" evidence="2">
    <location>
        <begin position="82"/>
        <end position="101"/>
    </location>
</feature>
<dbReference type="PANTHER" id="PTHR46558">
    <property type="entry name" value="TRACRIPTIONAL REGULATORY PROTEIN-RELATED-RELATED"/>
    <property type="match status" value="1"/>
</dbReference>
<evidence type="ECO:0000259" key="3">
    <source>
        <dbReference type="PROSITE" id="PS50943"/>
    </source>
</evidence>
<evidence type="ECO:0000256" key="2">
    <source>
        <dbReference type="SAM" id="Phobius"/>
    </source>
</evidence>
<name>A0A0R1EZ08_9LACO</name>
<sequence length="176" mass="20048">MADLNDQLRQRRQALKLTQQAVAQQLHVSRQTISNWERGSSTPNWHDLQALSQVYSLPLEELIQRTLPTNQRKQIWLKRTDYALVILSLGLFVPIIFFDAGQRIVEIIMAVDTILLMLVASLRYYLLPAFPSKVLFIPKSFGWGWAINPRNPLGLVLNILVFIGVIVVLLVAIFSA</sequence>
<dbReference type="AlphaFoldDB" id="A0A0R1EZ08"/>
<dbReference type="Gene3D" id="1.10.260.40">
    <property type="entry name" value="lambda repressor-like DNA-binding domains"/>
    <property type="match status" value="1"/>
</dbReference>
<feature type="domain" description="HTH cro/C1-type" evidence="3">
    <location>
        <begin position="8"/>
        <end position="62"/>
    </location>
</feature>
<keyword evidence="2" id="KW-0812">Transmembrane</keyword>
<proteinExistence type="predicted"/>
<evidence type="ECO:0000256" key="1">
    <source>
        <dbReference type="ARBA" id="ARBA00023125"/>
    </source>
</evidence>
<dbReference type="PROSITE" id="PS50943">
    <property type="entry name" value="HTH_CROC1"/>
    <property type="match status" value="1"/>
</dbReference>
<dbReference type="InterPro" id="IPR010982">
    <property type="entry name" value="Lambda_DNA-bd_dom_sf"/>
</dbReference>
<feature type="transmembrane region" description="Helical" evidence="2">
    <location>
        <begin position="155"/>
        <end position="174"/>
    </location>
</feature>
<dbReference type="RefSeq" id="WP_010012100.1">
    <property type="nucleotide sequence ID" value="NZ_AZCN01000088.1"/>
</dbReference>
<keyword evidence="2" id="KW-0472">Membrane</keyword>
<dbReference type="Proteomes" id="UP000051181">
    <property type="component" value="Unassembled WGS sequence"/>
</dbReference>